<feature type="transmembrane region" description="Helical" evidence="1">
    <location>
        <begin position="6"/>
        <end position="25"/>
    </location>
</feature>
<dbReference type="Proteomes" id="UP000239866">
    <property type="component" value="Unassembled WGS sequence"/>
</dbReference>
<protein>
    <recommendedName>
        <fullName evidence="4">Zinc-dependent peptidase</fullName>
    </recommendedName>
</protein>
<gene>
    <name evidence="2" type="ORF">C7H09_07200</name>
</gene>
<proteinExistence type="predicted"/>
<dbReference type="SUPFAM" id="SSF55486">
    <property type="entry name" value="Metalloproteases ('zincins'), catalytic domain"/>
    <property type="match status" value="1"/>
</dbReference>
<dbReference type="InterPro" id="IPR024079">
    <property type="entry name" value="MetalloPept_cat_dom_sf"/>
</dbReference>
<dbReference type="GO" id="GO:0008237">
    <property type="term" value="F:metallopeptidase activity"/>
    <property type="evidence" value="ECO:0007669"/>
    <property type="project" value="InterPro"/>
</dbReference>
<keyword evidence="1" id="KW-0812">Transmembrane</keyword>
<evidence type="ECO:0008006" key="4">
    <source>
        <dbReference type="Google" id="ProtNLM"/>
    </source>
</evidence>
<keyword evidence="1" id="KW-1133">Transmembrane helix</keyword>
<dbReference type="InterPro" id="IPR042252">
    <property type="entry name" value="MtfA_N"/>
</dbReference>
<keyword evidence="1" id="KW-0472">Membrane</keyword>
<dbReference type="Gene3D" id="1.10.472.150">
    <property type="entry name" value="Glucose-regulated metallo-peptidase M90, N-terminal domain"/>
    <property type="match status" value="1"/>
</dbReference>
<evidence type="ECO:0000313" key="2">
    <source>
        <dbReference type="EMBL" id="PSF10715.1"/>
    </source>
</evidence>
<organism evidence="2 3">
    <name type="scientific">Marinobacter fuscus</name>
    <dbReference type="NCBI Taxonomy" id="2109942"/>
    <lineage>
        <taxon>Bacteria</taxon>
        <taxon>Pseudomonadati</taxon>
        <taxon>Pseudomonadota</taxon>
        <taxon>Gammaproteobacteria</taxon>
        <taxon>Pseudomonadales</taxon>
        <taxon>Marinobacteraceae</taxon>
        <taxon>Marinobacter</taxon>
    </lineage>
</organism>
<evidence type="ECO:0000313" key="3">
    <source>
        <dbReference type="Proteomes" id="UP000239866"/>
    </source>
</evidence>
<dbReference type="Gene3D" id="3.40.390.10">
    <property type="entry name" value="Collagenase (Catalytic Domain)"/>
    <property type="match status" value="1"/>
</dbReference>
<dbReference type="InterPro" id="IPR010384">
    <property type="entry name" value="MtfA_fam"/>
</dbReference>
<accession>A0A2T1KKV9</accession>
<sequence>MSELLVIAVIAIALIGGTLFYLFFYRNWQRQRELRELFPEHWREHLKQQMPLYHGLSASQKSRLENLVQLFIAEKDFYECAGFHIDDQVKVTIAAHACLLLLERSFSDYDDVRSILVYPDVYRVQGQTSDGLVVSESEQTRAGEAWSHGRVILAWSQCEEAITHPDGPHNVILHEFAHQLDYLDGTADGAPPLSGEQARQWQESMTRAWDNLQTTLAHHQRPWLDPYGATEPAEFFAVLTEAFFQQPGHLRHHQPEVYQALCRFYRLDPADFTPCLP</sequence>
<comment type="caution">
    <text evidence="2">The sequence shown here is derived from an EMBL/GenBank/DDBJ whole genome shotgun (WGS) entry which is preliminary data.</text>
</comment>
<reference evidence="2 3" key="1">
    <citation type="submission" date="2018-03" db="EMBL/GenBank/DDBJ databases">
        <title>Marinobacter brunus sp. nov., a marine bacterium of Gamma-proteobacteria isolated from the surface seawater of the South China Sea.</title>
        <authorList>
            <person name="Cheng H."/>
            <person name="Wu Y.-H."/>
            <person name="Xamxidin M."/>
            <person name="Xu X.-W."/>
        </authorList>
    </citation>
    <scope>NUCLEOTIDE SEQUENCE [LARGE SCALE GENOMIC DNA]</scope>
    <source>
        <strain evidence="2 3">NH169-3</strain>
    </source>
</reference>
<dbReference type="AlphaFoldDB" id="A0A2T1KKV9"/>
<dbReference type="GO" id="GO:0005829">
    <property type="term" value="C:cytosol"/>
    <property type="evidence" value="ECO:0007669"/>
    <property type="project" value="TreeGrafter"/>
</dbReference>
<dbReference type="CDD" id="cd20169">
    <property type="entry name" value="Peptidase_M90_mtfA"/>
    <property type="match status" value="1"/>
</dbReference>
<dbReference type="GO" id="GO:0004177">
    <property type="term" value="F:aminopeptidase activity"/>
    <property type="evidence" value="ECO:0007669"/>
    <property type="project" value="TreeGrafter"/>
</dbReference>
<dbReference type="RefSeq" id="WP_106761916.1">
    <property type="nucleotide sequence ID" value="NZ_PXNP01000023.1"/>
</dbReference>
<evidence type="ECO:0000256" key="1">
    <source>
        <dbReference type="SAM" id="Phobius"/>
    </source>
</evidence>
<dbReference type="EMBL" id="PXNP01000023">
    <property type="protein sequence ID" value="PSF10715.1"/>
    <property type="molecule type" value="Genomic_DNA"/>
</dbReference>
<name>A0A2T1KKV9_9GAMM</name>
<dbReference type="PANTHER" id="PTHR30164:SF2">
    <property type="entry name" value="PROTEIN MTFA"/>
    <property type="match status" value="1"/>
</dbReference>
<dbReference type="PANTHER" id="PTHR30164">
    <property type="entry name" value="MTFA PEPTIDASE"/>
    <property type="match status" value="1"/>
</dbReference>
<dbReference type="Pfam" id="PF06167">
    <property type="entry name" value="Peptidase_M90"/>
    <property type="match status" value="1"/>
</dbReference>
<keyword evidence="3" id="KW-1185">Reference proteome</keyword>
<dbReference type="OrthoDB" id="9786424at2"/>